<protein>
    <recommendedName>
        <fullName evidence="7">Putative NAD(P)H nitroreductase</fullName>
        <ecNumber evidence="7">1.-.-.-</ecNumber>
    </recommendedName>
</protein>
<dbReference type="EC" id="1.-.-.-" evidence="7"/>
<evidence type="ECO:0000259" key="9">
    <source>
        <dbReference type="Pfam" id="PF00881"/>
    </source>
</evidence>
<reference evidence="10 11" key="1">
    <citation type="journal article" date="2014" name="Genome Biol. Evol.">
        <title>Acetic acid bacteria genomes reveal functional traits for adaptation to life in insect guts.</title>
        <authorList>
            <person name="Chouaia B."/>
            <person name="Gaiarsa S."/>
            <person name="Crotti E."/>
            <person name="Comandatore F."/>
            <person name="Degli Esposti M."/>
            <person name="Ricci I."/>
            <person name="Alma A."/>
            <person name="Favia G."/>
            <person name="Bandi C."/>
            <person name="Daffonchio D."/>
        </authorList>
    </citation>
    <scope>NUCLEOTIDE SEQUENCE [LARGE SCALE GENOMIC DNA]</scope>
    <source>
        <strain evidence="11">AM169</strain>
    </source>
</reference>
<feature type="binding site" description="in other chain" evidence="8">
    <location>
        <begin position="158"/>
        <end position="160"/>
    </location>
    <ligand>
        <name>FMN</name>
        <dbReference type="ChEBI" id="CHEBI:58210"/>
        <note>ligand shared between dimeric partners</note>
    </ligand>
</feature>
<feature type="binding site" evidence="8">
    <location>
        <position position="64"/>
    </location>
    <ligand>
        <name>FMN</name>
        <dbReference type="ChEBI" id="CHEBI:58210"/>
        <note>ligand shared between dimeric partners</note>
    </ligand>
</feature>
<comment type="similarity">
    <text evidence="1 7">Belongs to the nitroreductase family.</text>
</comment>
<gene>
    <name evidence="10" type="ORF">SACS_1802</name>
</gene>
<proteinExistence type="inferred from homology"/>
<comment type="cofactor">
    <cofactor evidence="8">
        <name>FMN</name>
        <dbReference type="ChEBI" id="CHEBI:58210"/>
    </cofactor>
    <text evidence="8">Binds 1 FMN per subunit.</text>
</comment>
<keyword evidence="3 7" id="KW-0288">FMN</keyword>
<feature type="binding site" description="in other chain" evidence="8">
    <location>
        <begin position="35"/>
        <end position="37"/>
    </location>
    <ligand>
        <name>FMN</name>
        <dbReference type="ChEBI" id="CHEBI:58210"/>
        <note>ligand shared between dimeric partners</note>
    </ligand>
</feature>
<dbReference type="GO" id="GO:0016491">
    <property type="term" value="F:oxidoreductase activity"/>
    <property type="evidence" value="ECO:0007669"/>
    <property type="project" value="UniProtKB-UniRule"/>
</dbReference>
<comment type="caution">
    <text evidence="10">The sequence shown here is derived from an EMBL/GenBank/DDBJ whole genome shotgun (WGS) entry which is preliminary data.</text>
</comment>
<dbReference type="PANTHER" id="PTHR43821:SF1">
    <property type="entry name" value="NAD(P)H NITROREDUCTASE YDJA-RELATED"/>
    <property type="match status" value="1"/>
</dbReference>
<dbReference type="AlphaFoldDB" id="A0A7U7G3Y0"/>
<evidence type="ECO:0000256" key="5">
    <source>
        <dbReference type="ARBA" id="ARBA00023002"/>
    </source>
</evidence>
<dbReference type="Proteomes" id="UP000027590">
    <property type="component" value="Unassembled WGS sequence"/>
</dbReference>
<accession>A0A7U7G3Y0</accession>
<evidence type="ECO:0000256" key="7">
    <source>
        <dbReference type="PIRNR" id="PIRNR000232"/>
    </source>
</evidence>
<evidence type="ECO:0000313" key="10">
    <source>
        <dbReference type="EMBL" id="CDG32663.1"/>
    </source>
</evidence>
<evidence type="ECO:0000256" key="8">
    <source>
        <dbReference type="PIRSR" id="PIRSR000232-1"/>
    </source>
</evidence>
<dbReference type="PANTHER" id="PTHR43821">
    <property type="entry name" value="NAD(P)H NITROREDUCTASE YDJA-RELATED"/>
    <property type="match status" value="1"/>
</dbReference>
<dbReference type="PIRSF" id="PIRSF000232">
    <property type="entry name" value="YdjA"/>
    <property type="match status" value="1"/>
</dbReference>
<dbReference type="InterPro" id="IPR052530">
    <property type="entry name" value="NAD(P)H_nitroreductase"/>
</dbReference>
<organism evidence="10 11">
    <name type="scientific">Parasaccharibacter apium</name>
    <dbReference type="NCBI Taxonomy" id="1510841"/>
    <lineage>
        <taxon>Bacteria</taxon>
        <taxon>Pseudomonadati</taxon>
        <taxon>Pseudomonadota</taxon>
        <taxon>Alphaproteobacteria</taxon>
        <taxon>Acetobacterales</taxon>
        <taxon>Acetobacteraceae</taxon>
        <taxon>Parasaccharibacter</taxon>
    </lineage>
</organism>
<dbReference type="EMBL" id="CBLY010000008">
    <property type="protein sequence ID" value="CDG32663.1"/>
    <property type="molecule type" value="Genomic_DNA"/>
</dbReference>
<dbReference type="InterPro" id="IPR029479">
    <property type="entry name" value="Nitroreductase"/>
</dbReference>
<dbReference type="InterPro" id="IPR000415">
    <property type="entry name" value="Nitroreductase-like"/>
</dbReference>
<reference evidence="10 11" key="2">
    <citation type="journal article" date="2014" name="PLoS ONE">
        <title>Evolution of mitochondria reconstructed from the energy metabolism of living bacteria.</title>
        <authorList>
            <person name="Degli Esposti M."/>
            <person name="Chouaia B."/>
            <person name="Comandatore F."/>
            <person name="Crotti E."/>
            <person name="Sassera D."/>
            <person name="Lievens P.M."/>
            <person name="Daffonchio D."/>
            <person name="Bandi C."/>
        </authorList>
    </citation>
    <scope>NUCLEOTIDE SEQUENCE [LARGE SCALE GENOMIC DNA]</scope>
    <source>
        <strain evidence="11">AM169</strain>
    </source>
</reference>
<feature type="domain" description="Nitroreductase" evidence="9">
    <location>
        <begin position="44"/>
        <end position="188"/>
    </location>
</feature>
<evidence type="ECO:0000256" key="6">
    <source>
        <dbReference type="ARBA" id="ARBA00023027"/>
    </source>
</evidence>
<dbReference type="InterPro" id="IPR026021">
    <property type="entry name" value="YdjA-like"/>
</dbReference>
<evidence type="ECO:0000256" key="3">
    <source>
        <dbReference type="ARBA" id="ARBA00022643"/>
    </source>
</evidence>
<evidence type="ECO:0000256" key="1">
    <source>
        <dbReference type="ARBA" id="ARBA00007118"/>
    </source>
</evidence>
<name>A0A7U7G3Y0_9PROT</name>
<evidence type="ECO:0000256" key="2">
    <source>
        <dbReference type="ARBA" id="ARBA00022630"/>
    </source>
</evidence>
<evidence type="ECO:0000313" key="11">
    <source>
        <dbReference type="Proteomes" id="UP000027590"/>
    </source>
</evidence>
<keyword evidence="6 7" id="KW-0520">NAD</keyword>
<evidence type="ECO:0000256" key="4">
    <source>
        <dbReference type="ARBA" id="ARBA00022857"/>
    </source>
</evidence>
<feature type="binding site" evidence="8">
    <location>
        <position position="60"/>
    </location>
    <ligand>
        <name>FMN</name>
        <dbReference type="ChEBI" id="CHEBI:58210"/>
        <note>ligand shared between dimeric partners</note>
    </ligand>
</feature>
<dbReference type="Gene3D" id="3.40.109.10">
    <property type="entry name" value="NADH Oxidase"/>
    <property type="match status" value="1"/>
</dbReference>
<dbReference type="CDD" id="cd02135">
    <property type="entry name" value="YdjA-like"/>
    <property type="match status" value="1"/>
</dbReference>
<keyword evidence="4 7" id="KW-0521">NADP</keyword>
<sequence length="224" mass="24538">MGETVQLTDHDKIFRRAVIMAQASSVSPLDVLLERSSTGDLVAPAPQGEVLARILSAGLRAPDHGHLCPWRYVVIAGDARPAFAGHVVAAVARQEPDAPEKKREKRRRRFSETPMVIALGMHLRPEHKVPVMEQEMAVAAGAMNVLNALHMEGFGGVWISGRFCEDRSLLSQLGLEAPHRLAGFLLVGTPEKPERAHVRPDVGDHVAFWDGQTPVTFGADDRQR</sequence>
<dbReference type="Pfam" id="PF00881">
    <property type="entry name" value="Nitroreductase"/>
    <property type="match status" value="1"/>
</dbReference>
<dbReference type="SUPFAM" id="SSF55469">
    <property type="entry name" value="FMN-dependent nitroreductase-like"/>
    <property type="match status" value="1"/>
</dbReference>
<keyword evidence="5 7" id="KW-0560">Oxidoreductase</keyword>
<keyword evidence="2 7" id="KW-0285">Flavoprotein</keyword>